<evidence type="ECO:0000313" key="3">
    <source>
        <dbReference type="Proteomes" id="UP000596742"/>
    </source>
</evidence>
<comment type="caution">
    <text evidence="2">The sequence shown here is derived from an EMBL/GenBank/DDBJ whole genome shotgun (WGS) entry which is preliminary data.</text>
</comment>
<protein>
    <submittedName>
        <fullName evidence="2">Uncharacterized protein</fullName>
    </submittedName>
</protein>
<dbReference type="PANTHER" id="PTHR24104">
    <property type="entry name" value="E3 UBIQUITIN-PROTEIN LIGASE NHLRC1-RELATED"/>
    <property type="match status" value="1"/>
</dbReference>
<proteinExistence type="predicted"/>
<dbReference type="SUPFAM" id="SSF101898">
    <property type="entry name" value="NHL repeat"/>
    <property type="match status" value="1"/>
</dbReference>
<gene>
    <name evidence="2" type="ORF">MGAL_10B025461</name>
</gene>
<accession>A0A8B6D090</accession>
<dbReference type="Gene3D" id="2.120.10.30">
    <property type="entry name" value="TolB, C-terminal domain"/>
    <property type="match status" value="1"/>
</dbReference>
<dbReference type="InterPro" id="IPR050952">
    <property type="entry name" value="TRIM-NHL_E3_ligases"/>
</dbReference>
<dbReference type="GO" id="GO:0000209">
    <property type="term" value="P:protein polyubiquitination"/>
    <property type="evidence" value="ECO:0007669"/>
    <property type="project" value="TreeGrafter"/>
</dbReference>
<reference evidence="2" key="1">
    <citation type="submission" date="2018-11" db="EMBL/GenBank/DDBJ databases">
        <authorList>
            <person name="Alioto T."/>
            <person name="Alioto T."/>
        </authorList>
    </citation>
    <scope>NUCLEOTIDE SEQUENCE</scope>
</reference>
<organism evidence="2 3">
    <name type="scientific">Mytilus galloprovincialis</name>
    <name type="common">Mediterranean mussel</name>
    <dbReference type="NCBI Taxonomy" id="29158"/>
    <lineage>
        <taxon>Eukaryota</taxon>
        <taxon>Metazoa</taxon>
        <taxon>Spiralia</taxon>
        <taxon>Lophotrochozoa</taxon>
        <taxon>Mollusca</taxon>
        <taxon>Bivalvia</taxon>
        <taxon>Autobranchia</taxon>
        <taxon>Pteriomorphia</taxon>
        <taxon>Mytilida</taxon>
        <taxon>Mytiloidea</taxon>
        <taxon>Mytilidae</taxon>
        <taxon>Mytilinae</taxon>
        <taxon>Mytilus</taxon>
    </lineage>
</organism>
<dbReference type="PANTHER" id="PTHR24104:SF25">
    <property type="entry name" value="PROTEIN LIN-41"/>
    <property type="match status" value="1"/>
</dbReference>
<sequence length="437" mass="49432">MEKRLAVKCESAKDLFNNKSENLNDILRQKTKLETELSSCVSRINSYMNELIENVKKVFEKEMQRLQTDLEQLRMQSKGLYKQQDNLENIVQFCSDDVTFLYINEIEHVFLKEEKIPNSVPTRTDLAINGIEEIKTLLRNVEKVKIEPVMQQIPVNTITLSPAQQTVPYETKKSMTSGILTLNKHIDIAKNGVKEPVIIDCCIFKNGQVIAIEQKHTCLLEFTSSGILRRNVKILSQALGIAAIDESLFAITESERDTVQIYDKQRMSSIREVSIREHCSGITKYSDSNFVVGCNAGGLVLIGKNGEKEKVFHTKELMHLNQNICLTSNERGNIFCSFSKNNTILSIDSRGILRFTFQCEKLKSPRGLTCDGNSNIYVSGYETNNIIWISNDGKKSKEVLNSKNGIQCPTGIDYDTNLAILTVCNHNGSKMSIYSMK</sequence>
<dbReference type="GO" id="GO:0061630">
    <property type="term" value="F:ubiquitin protein ligase activity"/>
    <property type="evidence" value="ECO:0007669"/>
    <property type="project" value="TreeGrafter"/>
</dbReference>
<dbReference type="AlphaFoldDB" id="A0A8B6D090"/>
<dbReference type="Proteomes" id="UP000596742">
    <property type="component" value="Unassembled WGS sequence"/>
</dbReference>
<dbReference type="GO" id="GO:0008270">
    <property type="term" value="F:zinc ion binding"/>
    <property type="evidence" value="ECO:0007669"/>
    <property type="project" value="UniProtKB-KW"/>
</dbReference>
<evidence type="ECO:0000313" key="2">
    <source>
        <dbReference type="EMBL" id="VDI12746.1"/>
    </source>
</evidence>
<dbReference type="EMBL" id="UYJE01002666">
    <property type="protein sequence ID" value="VDI12746.1"/>
    <property type="molecule type" value="Genomic_DNA"/>
</dbReference>
<dbReference type="GO" id="GO:0043161">
    <property type="term" value="P:proteasome-mediated ubiquitin-dependent protein catabolic process"/>
    <property type="evidence" value="ECO:0007669"/>
    <property type="project" value="TreeGrafter"/>
</dbReference>
<dbReference type="InterPro" id="IPR011042">
    <property type="entry name" value="6-blade_b-propeller_TolB-like"/>
</dbReference>
<evidence type="ECO:0000256" key="1">
    <source>
        <dbReference type="SAM" id="Coils"/>
    </source>
</evidence>
<dbReference type="OrthoDB" id="6058450at2759"/>
<keyword evidence="1" id="KW-0175">Coiled coil</keyword>
<keyword evidence="3" id="KW-1185">Reference proteome</keyword>
<name>A0A8B6D090_MYTGA</name>
<feature type="coiled-coil region" evidence="1">
    <location>
        <begin position="16"/>
        <end position="90"/>
    </location>
</feature>